<protein>
    <submittedName>
        <fullName evidence="5">Concanavalin A-like lectin/glucanase</fullName>
    </submittedName>
</protein>
<dbReference type="SUPFAM" id="SSF49899">
    <property type="entry name" value="Concanavalin A-like lectins/glucanases"/>
    <property type="match status" value="1"/>
</dbReference>
<keyword evidence="3" id="KW-0472">Membrane</keyword>
<reference evidence="5 6" key="1">
    <citation type="journal article" date="2018" name="Nat. Ecol. Evol.">
        <title>Pezizomycetes genomes reveal the molecular basis of ectomycorrhizal truffle lifestyle.</title>
        <authorList>
            <person name="Murat C."/>
            <person name="Payen T."/>
            <person name="Noel B."/>
            <person name="Kuo A."/>
            <person name="Morin E."/>
            <person name="Chen J."/>
            <person name="Kohler A."/>
            <person name="Krizsan K."/>
            <person name="Balestrini R."/>
            <person name="Da Silva C."/>
            <person name="Montanini B."/>
            <person name="Hainaut M."/>
            <person name="Levati E."/>
            <person name="Barry K.W."/>
            <person name="Belfiori B."/>
            <person name="Cichocki N."/>
            <person name="Clum A."/>
            <person name="Dockter R.B."/>
            <person name="Fauchery L."/>
            <person name="Guy J."/>
            <person name="Iotti M."/>
            <person name="Le Tacon F."/>
            <person name="Lindquist E.A."/>
            <person name="Lipzen A."/>
            <person name="Malagnac F."/>
            <person name="Mello A."/>
            <person name="Molinier V."/>
            <person name="Miyauchi S."/>
            <person name="Poulain J."/>
            <person name="Riccioni C."/>
            <person name="Rubini A."/>
            <person name="Sitrit Y."/>
            <person name="Splivallo R."/>
            <person name="Traeger S."/>
            <person name="Wang M."/>
            <person name="Zifcakova L."/>
            <person name="Wipf D."/>
            <person name="Zambonelli A."/>
            <person name="Paolocci F."/>
            <person name="Nowrousian M."/>
            <person name="Ottonello S."/>
            <person name="Baldrian P."/>
            <person name="Spatafora J.W."/>
            <person name="Henrissat B."/>
            <person name="Nagy L.G."/>
            <person name="Aury J.M."/>
            <person name="Wincker P."/>
            <person name="Grigoriev I.V."/>
            <person name="Bonfante P."/>
            <person name="Martin F.M."/>
        </authorList>
    </citation>
    <scope>NUCLEOTIDE SEQUENCE [LARGE SCALE GENOMIC DNA]</scope>
    <source>
        <strain evidence="5 6">RN42</strain>
    </source>
</reference>
<feature type="region of interest" description="Disordered" evidence="2">
    <location>
        <begin position="1"/>
        <end position="42"/>
    </location>
</feature>
<dbReference type="InterPro" id="IPR050546">
    <property type="entry name" value="Glycosyl_Hydrlase_16"/>
</dbReference>
<dbReference type="FunFam" id="2.60.120.200:FF:000178">
    <property type="entry name" value="Glycoside hydrolase family 16 protein"/>
    <property type="match status" value="1"/>
</dbReference>
<dbReference type="GO" id="GO:0005975">
    <property type="term" value="P:carbohydrate metabolic process"/>
    <property type="evidence" value="ECO:0007669"/>
    <property type="project" value="InterPro"/>
</dbReference>
<dbReference type="Pfam" id="PF00722">
    <property type="entry name" value="Glyco_hydro_16"/>
    <property type="match status" value="1"/>
</dbReference>
<dbReference type="STRING" id="1160509.A0A3N4IK65"/>
<dbReference type="PROSITE" id="PS51762">
    <property type="entry name" value="GH16_2"/>
    <property type="match status" value="1"/>
</dbReference>
<evidence type="ECO:0000256" key="3">
    <source>
        <dbReference type="SAM" id="Phobius"/>
    </source>
</evidence>
<dbReference type="OrthoDB" id="4781at2759"/>
<organism evidence="5 6">
    <name type="scientific">Ascobolus immersus RN42</name>
    <dbReference type="NCBI Taxonomy" id="1160509"/>
    <lineage>
        <taxon>Eukaryota</taxon>
        <taxon>Fungi</taxon>
        <taxon>Dikarya</taxon>
        <taxon>Ascomycota</taxon>
        <taxon>Pezizomycotina</taxon>
        <taxon>Pezizomycetes</taxon>
        <taxon>Pezizales</taxon>
        <taxon>Ascobolaceae</taxon>
        <taxon>Ascobolus</taxon>
    </lineage>
</organism>
<keyword evidence="3" id="KW-1133">Transmembrane helix</keyword>
<dbReference type="GO" id="GO:0030246">
    <property type="term" value="F:carbohydrate binding"/>
    <property type="evidence" value="ECO:0007669"/>
    <property type="project" value="UniProtKB-KW"/>
</dbReference>
<dbReference type="EMBL" id="ML119652">
    <property type="protein sequence ID" value="RPA85827.1"/>
    <property type="molecule type" value="Genomic_DNA"/>
</dbReference>
<keyword evidence="6" id="KW-1185">Reference proteome</keyword>
<proteinExistence type="inferred from homology"/>
<feature type="compositionally biased region" description="Polar residues" evidence="2">
    <location>
        <begin position="17"/>
        <end position="36"/>
    </location>
</feature>
<dbReference type="GO" id="GO:0004553">
    <property type="term" value="F:hydrolase activity, hydrolyzing O-glycosyl compounds"/>
    <property type="evidence" value="ECO:0007669"/>
    <property type="project" value="InterPro"/>
</dbReference>
<name>A0A3N4IK65_ASCIM</name>
<dbReference type="Gene3D" id="2.60.120.200">
    <property type="match status" value="1"/>
</dbReference>
<evidence type="ECO:0000313" key="6">
    <source>
        <dbReference type="Proteomes" id="UP000275078"/>
    </source>
</evidence>
<evidence type="ECO:0000256" key="1">
    <source>
        <dbReference type="ARBA" id="ARBA00006865"/>
    </source>
</evidence>
<keyword evidence="3" id="KW-0812">Transmembrane</keyword>
<evidence type="ECO:0000259" key="4">
    <source>
        <dbReference type="PROSITE" id="PS51762"/>
    </source>
</evidence>
<gene>
    <name evidence="5" type="ORF">BJ508DRAFT_411797</name>
</gene>
<keyword evidence="5" id="KW-0430">Lectin</keyword>
<dbReference type="PANTHER" id="PTHR10963:SF55">
    <property type="entry name" value="GLYCOSIDE HYDROLASE FAMILY 16 PROTEIN"/>
    <property type="match status" value="1"/>
</dbReference>
<accession>A0A3N4IK65</accession>
<dbReference type="AlphaFoldDB" id="A0A3N4IK65"/>
<dbReference type="PANTHER" id="PTHR10963">
    <property type="entry name" value="GLYCOSYL HYDROLASE-RELATED"/>
    <property type="match status" value="1"/>
</dbReference>
<evidence type="ECO:0000256" key="2">
    <source>
        <dbReference type="SAM" id="MobiDB-lite"/>
    </source>
</evidence>
<feature type="transmembrane region" description="Helical" evidence="3">
    <location>
        <begin position="89"/>
        <end position="110"/>
    </location>
</feature>
<dbReference type="InterPro" id="IPR013320">
    <property type="entry name" value="ConA-like_dom_sf"/>
</dbReference>
<feature type="compositionally biased region" description="Polar residues" evidence="2">
    <location>
        <begin position="1"/>
        <end position="10"/>
    </location>
</feature>
<dbReference type="InterPro" id="IPR000757">
    <property type="entry name" value="Beta-glucanase-like"/>
</dbReference>
<comment type="similarity">
    <text evidence="1">Belongs to the glycosyl hydrolase 16 family.</text>
</comment>
<sequence>MSTPSRNSIQMPPAGSNLPTNVFSTPINGISSNGSEQDPFDVASALGSTSVSSAPQPRQRKFKSARLVGEYEKPWVDGPRDKKMKWERWIFWGFIFVGFLGGAAVCYFAYASVSNLDYCLILEDNFKEIDEKVWNYEIQRGGFGTGSFDWTTRDPKNAYVDEQGLHIVPTLTLETTDITPDQLLDNYVLNLTTAKTCTSKEIDMCSIRSNVTAGTIINPVRSARLNTKGKKTLRYGRVEVVAKMPKGNWLWPAIWMMPDAELYGDWPASGEIDIAESRGNHGDDYHDGRDSLISALHWGPISVADAFWRTSGKHNVRRRDYTQKFHTYGLEWNEEYLFTYIDSRLLQVFFIKWKKGHKNMWERGNFGATIVNQSALHDPWSQTGRANTPFDEHFYLILNVAVGGTNGFFKDGVGNKPWGDGSLSAPKEFWMAKDRWYPTWGEGDTRGLTVKSVKMWSLGKCKNGLDRDL</sequence>
<evidence type="ECO:0000313" key="5">
    <source>
        <dbReference type="EMBL" id="RPA85827.1"/>
    </source>
</evidence>
<feature type="domain" description="GH16" evidence="4">
    <location>
        <begin position="111"/>
        <end position="461"/>
    </location>
</feature>
<dbReference type="Proteomes" id="UP000275078">
    <property type="component" value="Unassembled WGS sequence"/>
</dbReference>